<accession>A0A251SSA5</accession>
<dbReference type="PANTHER" id="PTHR21540:SF0">
    <property type="entry name" value="PHD FAMILY PROTEIN"/>
    <property type="match status" value="1"/>
</dbReference>
<dbReference type="PANTHER" id="PTHR21540">
    <property type="entry name" value="RING FINGER AND SWIM DOMAIN-CONTAINING PROTEIN 2"/>
    <property type="match status" value="1"/>
</dbReference>
<sequence length="217" mass="25284">MDSDSYYSPSPEEKFSRRLSRSLENPLHLLHRNNSDFFILGATGNVYTVTLSTTPTCTCPDATTPCKHILFLYVRVLNLPTNDPCLRLQTLPESDLTRLLSTHVSDEAFAGEGLRERFLELYDERKKNEEHVKVEEGCKCTVCLEEMGVDERKVVKCRACKNPIHEECVMSRAKWTEIGEEGKYINLKKYLSDDDDDDDYGYGYGWRKRRKRRGYYW</sequence>
<evidence type="ECO:0000313" key="4">
    <source>
        <dbReference type="EMBL" id="OTG01433.1"/>
    </source>
</evidence>
<keyword evidence="3" id="KW-0808">Transferase</keyword>
<dbReference type="InterPro" id="IPR039903">
    <property type="entry name" value="Zswim2"/>
</dbReference>
<feature type="domain" description="SWIM-type" evidence="2">
    <location>
        <begin position="47"/>
        <end position="77"/>
    </location>
</feature>
<reference evidence="3" key="3">
    <citation type="submission" date="2020-06" db="EMBL/GenBank/DDBJ databases">
        <title>Helianthus annuus Genome sequencing and assembly Release 2.</title>
        <authorList>
            <person name="Gouzy J."/>
            <person name="Langlade N."/>
            <person name="Munos S."/>
        </authorList>
    </citation>
    <scope>NUCLEOTIDE SEQUENCE</scope>
    <source>
        <tissue evidence="3">Leaves</tissue>
    </source>
</reference>
<dbReference type="AlphaFoldDB" id="A0A251SSA5"/>
<organism evidence="4 5">
    <name type="scientific">Helianthus annuus</name>
    <name type="common">Common sunflower</name>
    <dbReference type="NCBI Taxonomy" id="4232"/>
    <lineage>
        <taxon>Eukaryota</taxon>
        <taxon>Viridiplantae</taxon>
        <taxon>Streptophyta</taxon>
        <taxon>Embryophyta</taxon>
        <taxon>Tracheophyta</taxon>
        <taxon>Spermatophyta</taxon>
        <taxon>Magnoliopsida</taxon>
        <taxon>eudicotyledons</taxon>
        <taxon>Gunneridae</taxon>
        <taxon>Pentapetalae</taxon>
        <taxon>asterids</taxon>
        <taxon>campanulids</taxon>
        <taxon>Asterales</taxon>
        <taxon>Asteraceae</taxon>
        <taxon>Asteroideae</taxon>
        <taxon>Heliantheae alliance</taxon>
        <taxon>Heliantheae</taxon>
        <taxon>Helianthus</taxon>
    </lineage>
</organism>
<dbReference type="FunCoup" id="A0A251SSA5">
    <property type="interactions" value="2"/>
</dbReference>
<gene>
    <name evidence="4" type="ORF">HannXRQ_Chr13g0402041</name>
    <name evidence="3" type="ORF">HanXRQr2_Chr13g0587341</name>
</gene>
<dbReference type="GO" id="GO:0061630">
    <property type="term" value="F:ubiquitin protein ligase activity"/>
    <property type="evidence" value="ECO:0007669"/>
    <property type="project" value="InterPro"/>
</dbReference>
<dbReference type="Pfam" id="PF04434">
    <property type="entry name" value="SWIM"/>
    <property type="match status" value="1"/>
</dbReference>
<dbReference type="PROSITE" id="PS50966">
    <property type="entry name" value="ZF_SWIM"/>
    <property type="match status" value="1"/>
</dbReference>
<dbReference type="InterPro" id="IPR007527">
    <property type="entry name" value="Znf_SWIM"/>
</dbReference>
<dbReference type="Proteomes" id="UP000215914">
    <property type="component" value="Chromosome 13"/>
</dbReference>
<keyword evidence="1" id="KW-0479">Metal-binding</keyword>
<protein>
    <submittedName>
        <fullName evidence="4">Putative zinc finger, SWIM-type, Zinc finger, RING/FYVE/PHD-type</fullName>
    </submittedName>
    <submittedName>
        <fullName evidence="3">Transferase</fullName>
        <ecNumber evidence="3">2.7.-.-</ecNumber>
    </submittedName>
</protein>
<reference evidence="4" key="2">
    <citation type="submission" date="2017-02" db="EMBL/GenBank/DDBJ databases">
        <title>Sunflower complete genome.</title>
        <authorList>
            <person name="Langlade N."/>
            <person name="Munos S."/>
        </authorList>
    </citation>
    <scope>NUCLEOTIDE SEQUENCE [LARGE SCALE GENOMIC DNA]</scope>
    <source>
        <tissue evidence="4">Leaves</tissue>
    </source>
</reference>
<dbReference type="OrthoDB" id="2122982at2759"/>
<dbReference type="GO" id="GO:0008270">
    <property type="term" value="F:zinc ion binding"/>
    <property type="evidence" value="ECO:0007669"/>
    <property type="project" value="UniProtKB-KW"/>
</dbReference>
<keyword evidence="1" id="KW-0862">Zinc</keyword>
<dbReference type="InParanoid" id="A0A251SSA5"/>
<keyword evidence="1" id="KW-0863">Zinc-finger</keyword>
<dbReference type="EMBL" id="MNCJ02000328">
    <property type="protein sequence ID" value="KAF5773320.1"/>
    <property type="molecule type" value="Genomic_DNA"/>
</dbReference>
<evidence type="ECO:0000259" key="2">
    <source>
        <dbReference type="PROSITE" id="PS50966"/>
    </source>
</evidence>
<evidence type="ECO:0000256" key="1">
    <source>
        <dbReference type="PROSITE-ProRule" id="PRU00325"/>
    </source>
</evidence>
<proteinExistence type="predicted"/>
<dbReference type="EMBL" id="CM007902">
    <property type="protein sequence ID" value="OTG01433.1"/>
    <property type="molecule type" value="Genomic_DNA"/>
</dbReference>
<dbReference type="Gramene" id="mRNA:HanXRQr2_Chr13g0587341">
    <property type="protein sequence ID" value="CDS:HanXRQr2_Chr13g0587341.1"/>
    <property type="gene ID" value="HanXRQr2_Chr13g0587341"/>
</dbReference>
<name>A0A251SSA5_HELAN</name>
<reference evidence="3 5" key="1">
    <citation type="journal article" date="2017" name="Nature">
        <title>The sunflower genome provides insights into oil metabolism, flowering and Asterid evolution.</title>
        <authorList>
            <person name="Badouin H."/>
            <person name="Gouzy J."/>
            <person name="Grassa C.J."/>
            <person name="Murat F."/>
            <person name="Staton S.E."/>
            <person name="Cottret L."/>
            <person name="Lelandais-Briere C."/>
            <person name="Owens G.L."/>
            <person name="Carrere S."/>
            <person name="Mayjonade B."/>
            <person name="Legrand L."/>
            <person name="Gill N."/>
            <person name="Kane N.C."/>
            <person name="Bowers J.E."/>
            <person name="Hubner S."/>
            <person name="Bellec A."/>
            <person name="Berard A."/>
            <person name="Berges H."/>
            <person name="Blanchet N."/>
            <person name="Boniface M.C."/>
            <person name="Brunel D."/>
            <person name="Catrice O."/>
            <person name="Chaidir N."/>
            <person name="Claudel C."/>
            <person name="Donnadieu C."/>
            <person name="Faraut T."/>
            <person name="Fievet G."/>
            <person name="Helmstetter N."/>
            <person name="King M."/>
            <person name="Knapp S.J."/>
            <person name="Lai Z."/>
            <person name="Le Paslier M.C."/>
            <person name="Lippi Y."/>
            <person name="Lorenzon L."/>
            <person name="Mandel J.R."/>
            <person name="Marage G."/>
            <person name="Marchand G."/>
            <person name="Marquand E."/>
            <person name="Bret-Mestries E."/>
            <person name="Morien E."/>
            <person name="Nambeesan S."/>
            <person name="Nguyen T."/>
            <person name="Pegot-Espagnet P."/>
            <person name="Pouilly N."/>
            <person name="Raftis F."/>
            <person name="Sallet E."/>
            <person name="Schiex T."/>
            <person name="Thomas J."/>
            <person name="Vandecasteele C."/>
            <person name="Vares D."/>
            <person name="Vear F."/>
            <person name="Vautrin S."/>
            <person name="Crespi M."/>
            <person name="Mangin B."/>
            <person name="Burke J.M."/>
            <person name="Salse J."/>
            <person name="Munos S."/>
            <person name="Vincourt P."/>
            <person name="Rieseberg L.H."/>
            <person name="Langlade N.B."/>
        </authorList>
    </citation>
    <scope>NUCLEOTIDE SEQUENCE [LARGE SCALE GENOMIC DNA]</scope>
    <source>
        <strain evidence="5">cv. SF193</strain>
        <tissue evidence="3">Leaves</tissue>
    </source>
</reference>
<evidence type="ECO:0000313" key="5">
    <source>
        <dbReference type="Proteomes" id="UP000215914"/>
    </source>
</evidence>
<dbReference type="EC" id="2.7.-.-" evidence="3"/>
<keyword evidence="5" id="KW-1185">Reference proteome</keyword>
<evidence type="ECO:0000313" key="3">
    <source>
        <dbReference type="EMBL" id="KAF5773320.1"/>
    </source>
</evidence>